<proteinExistence type="predicted"/>
<gene>
    <name evidence="2" type="ORF">SDC9_106461</name>
</gene>
<feature type="compositionally biased region" description="Polar residues" evidence="1">
    <location>
        <begin position="104"/>
        <end position="116"/>
    </location>
</feature>
<feature type="region of interest" description="Disordered" evidence="1">
    <location>
        <begin position="97"/>
        <end position="116"/>
    </location>
</feature>
<dbReference type="EMBL" id="VSSQ01017376">
    <property type="protein sequence ID" value="MPM59616.1"/>
    <property type="molecule type" value="Genomic_DNA"/>
</dbReference>
<accession>A0A645B3G1</accession>
<evidence type="ECO:0000256" key="1">
    <source>
        <dbReference type="SAM" id="MobiDB-lite"/>
    </source>
</evidence>
<organism evidence="2">
    <name type="scientific">bioreactor metagenome</name>
    <dbReference type="NCBI Taxonomy" id="1076179"/>
    <lineage>
        <taxon>unclassified sequences</taxon>
        <taxon>metagenomes</taxon>
        <taxon>ecological metagenomes</taxon>
    </lineage>
</organism>
<reference evidence="2" key="1">
    <citation type="submission" date="2019-08" db="EMBL/GenBank/DDBJ databases">
        <authorList>
            <person name="Kucharzyk K."/>
            <person name="Murdoch R.W."/>
            <person name="Higgins S."/>
            <person name="Loffler F."/>
        </authorList>
    </citation>
    <scope>NUCLEOTIDE SEQUENCE</scope>
</reference>
<protein>
    <submittedName>
        <fullName evidence="2">Uncharacterized protein</fullName>
    </submittedName>
</protein>
<evidence type="ECO:0000313" key="2">
    <source>
        <dbReference type="EMBL" id="MPM59616.1"/>
    </source>
</evidence>
<comment type="caution">
    <text evidence="2">The sequence shown here is derived from an EMBL/GenBank/DDBJ whole genome shotgun (WGS) entry which is preliminary data.</text>
</comment>
<dbReference type="AlphaFoldDB" id="A0A645B3G1"/>
<name>A0A645B3G1_9ZZZZ</name>
<sequence>MALGGENLCKALFVWPIVDMERPIAILYAGRDNMTSRQTVEGFVTVRDAALTVMENGEHLVLHAGVTGCAESVGTGEYLKHSIFSGEELFAETGVGGSIGNGSALRSQTSSGQEHY</sequence>